<proteinExistence type="predicted"/>
<name>A0A364NWE7_9PROT</name>
<dbReference type="AlphaFoldDB" id="A0A364NWE7"/>
<keyword evidence="3" id="KW-1185">Reference proteome</keyword>
<reference evidence="2 3" key="1">
    <citation type="submission" date="2017-11" db="EMBL/GenBank/DDBJ databases">
        <title>Draft genome sequence of magnetotactic bacterium Magnetospirillum kuznetsovii LBB-42.</title>
        <authorList>
            <person name="Grouzdev D.S."/>
            <person name="Rysina M.S."/>
            <person name="Baslerov R.V."/>
            <person name="Koziaeva V."/>
        </authorList>
    </citation>
    <scope>NUCLEOTIDE SEQUENCE [LARGE SCALE GENOMIC DNA]</scope>
    <source>
        <strain evidence="2 3">LBB-42</strain>
    </source>
</reference>
<dbReference type="EMBL" id="PGTO01000010">
    <property type="protein sequence ID" value="RAU21419.1"/>
    <property type="molecule type" value="Genomic_DNA"/>
</dbReference>
<comment type="caution">
    <text evidence="2">The sequence shown here is derived from an EMBL/GenBank/DDBJ whole genome shotgun (WGS) entry which is preliminary data.</text>
</comment>
<feature type="transmembrane region" description="Helical" evidence="1">
    <location>
        <begin position="82"/>
        <end position="102"/>
    </location>
</feature>
<dbReference type="RefSeq" id="WP_112145514.1">
    <property type="nucleotide sequence ID" value="NZ_PGTO01000010.1"/>
</dbReference>
<evidence type="ECO:0000256" key="1">
    <source>
        <dbReference type="SAM" id="Phobius"/>
    </source>
</evidence>
<gene>
    <name evidence="2" type="ORF">CU669_13410</name>
</gene>
<sequence>MNGRVSEDDLHAYLDGQLEPERVAAVEAWLASDPIDAERVRQWAEQKDGLHRLFDRVLDEPVPPRLTIAAITARRRWAGRSLPRLAAALALVMLGAVGGWWLRDEQGLAGTGGAVAMVGDALSAHVVFASEVRHPVEVAVSERAHLVGWLSKRLGAELKVPDLSPSGYALIGGRLLPASTGPAAQFMYESKTGLRLTLYLRRGDGGATAFRFANQNGVEAFYWMDGPFGYAIVADLPRDQLMPLAKAVYLQLEK</sequence>
<keyword evidence="1" id="KW-0472">Membrane</keyword>
<organism evidence="2 3">
    <name type="scientific">Paramagnetospirillum kuznetsovii</name>
    <dbReference type="NCBI Taxonomy" id="2053833"/>
    <lineage>
        <taxon>Bacteria</taxon>
        <taxon>Pseudomonadati</taxon>
        <taxon>Pseudomonadota</taxon>
        <taxon>Alphaproteobacteria</taxon>
        <taxon>Rhodospirillales</taxon>
        <taxon>Magnetospirillaceae</taxon>
        <taxon>Paramagnetospirillum</taxon>
    </lineage>
</organism>
<accession>A0A364NWE7</accession>
<keyword evidence="1" id="KW-1133">Transmembrane helix</keyword>
<dbReference type="OrthoDB" id="7187254at2"/>
<keyword evidence="1" id="KW-0812">Transmembrane</keyword>
<evidence type="ECO:0008006" key="4">
    <source>
        <dbReference type="Google" id="ProtNLM"/>
    </source>
</evidence>
<protein>
    <recommendedName>
        <fullName evidence="4">Anti-sigma factor</fullName>
    </recommendedName>
</protein>
<evidence type="ECO:0000313" key="2">
    <source>
        <dbReference type="EMBL" id="RAU21419.1"/>
    </source>
</evidence>
<dbReference type="Proteomes" id="UP000251075">
    <property type="component" value="Unassembled WGS sequence"/>
</dbReference>
<evidence type="ECO:0000313" key="3">
    <source>
        <dbReference type="Proteomes" id="UP000251075"/>
    </source>
</evidence>